<feature type="transmembrane region" description="Helical" evidence="1">
    <location>
        <begin position="214"/>
        <end position="240"/>
    </location>
</feature>
<dbReference type="EMBL" id="SLZU01000002">
    <property type="protein sequence ID" value="TCS66359.1"/>
    <property type="molecule type" value="Genomic_DNA"/>
</dbReference>
<feature type="transmembrane region" description="Helical" evidence="1">
    <location>
        <begin position="188"/>
        <end position="208"/>
    </location>
</feature>
<evidence type="ECO:0000256" key="1">
    <source>
        <dbReference type="SAM" id="Phobius"/>
    </source>
</evidence>
<keyword evidence="3" id="KW-1185">Reference proteome</keyword>
<dbReference type="Proteomes" id="UP000295696">
    <property type="component" value="Unassembled WGS sequence"/>
</dbReference>
<keyword evidence="1" id="KW-0812">Transmembrane</keyword>
<dbReference type="RefSeq" id="WP_132242367.1">
    <property type="nucleotide sequence ID" value="NZ_SLZU01000002.1"/>
</dbReference>
<proteinExistence type="predicted"/>
<gene>
    <name evidence="2" type="ORF">EDD52_102176</name>
</gene>
<dbReference type="OrthoDB" id="7704812at2"/>
<evidence type="ECO:0000313" key="3">
    <source>
        <dbReference type="Proteomes" id="UP000295696"/>
    </source>
</evidence>
<dbReference type="AlphaFoldDB" id="A0A4R3JJM1"/>
<comment type="caution">
    <text evidence="2">The sequence shown here is derived from an EMBL/GenBank/DDBJ whole genome shotgun (WGS) entry which is preliminary data.</text>
</comment>
<sequence>MKGWQIFVHSVRLVLNNIGAAFRISFVLYLVSAAAQVYGYMNADTMAEVETDAFSPEAIQLDGTTLFLSLLGLVASLWIAVAWHRFVLEEEYPTGFLPRMHGAKMLGYFGRSLLIGIIVMLGTIGAGFILGVVAFLAPPLGLLIFPVSIGLGAVLFFRLGSILPACAIGQKLSLNEAWAATRGEATTFVVLGVIITLATLVIFLPSLINSDPASVINLIYVLVVNWFATIIGISLLTTVYGHFIQGRPID</sequence>
<feature type="transmembrane region" description="Helical" evidence="1">
    <location>
        <begin position="66"/>
        <end position="87"/>
    </location>
</feature>
<accession>A0A4R3JJM1</accession>
<evidence type="ECO:0000313" key="2">
    <source>
        <dbReference type="EMBL" id="TCS66359.1"/>
    </source>
</evidence>
<protein>
    <recommendedName>
        <fullName evidence="4">Glycerophosphoryl diester phosphodiesterase membrane domain-containing protein</fullName>
    </recommendedName>
</protein>
<feature type="transmembrane region" description="Helical" evidence="1">
    <location>
        <begin position="108"/>
        <end position="137"/>
    </location>
</feature>
<keyword evidence="1" id="KW-0472">Membrane</keyword>
<feature type="transmembrane region" description="Helical" evidence="1">
    <location>
        <begin position="20"/>
        <end position="41"/>
    </location>
</feature>
<reference evidence="2 3" key="1">
    <citation type="submission" date="2019-03" db="EMBL/GenBank/DDBJ databases">
        <title>Genomic Encyclopedia of Type Strains, Phase IV (KMG-IV): sequencing the most valuable type-strain genomes for metagenomic binning, comparative biology and taxonomic classification.</title>
        <authorList>
            <person name="Goeker M."/>
        </authorList>
    </citation>
    <scope>NUCLEOTIDE SEQUENCE [LARGE SCALE GENOMIC DNA]</scope>
    <source>
        <strain evidence="2 3">DSM 104836</strain>
    </source>
</reference>
<keyword evidence="1" id="KW-1133">Transmembrane helix</keyword>
<organism evidence="2 3">
    <name type="scientific">Primorskyibacter sedentarius</name>
    <dbReference type="NCBI Taxonomy" id="745311"/>
    <lineage>
        <taxon>Bacteria</taxon>
        <taxon>Pseudomonadati</taxon>
        <taxon>Pseudomonadota</taxon>
        <taxon>Alphaproteobacteria</taxon>
        <taxon>Rhodobacterales</taxon>
        <taxon>Roseobacteraceae</taxon>
        <taxon>Primorskyibacter</taxon>
    </lineage>
</organism>
<feature type="transmembrane region" description="Helical" evidence="1">
    <location>
        <begin position="143"/>
        <end position="167"/>
    </location>
</feature>
<name>A0A4R3JJM1_9RHOB</name>
<evidence type="ECO:0008006" key="4">
    <source>
        <dbReference type="Google" id="ProtNLM"/>
    </source>
</evidence>